<comment type="caution">
    <text evidence="15">The sequence shown here is derived from an EMBL/GenBank/DDBJ whole genome shotgun (WGS) entry which is preliminary data.</text>
</comment>
<dbReference type="InterPro" id="IPR003594">
    <property type="entry name" value="HATPase_dom"/>
</dbReference>
<gene>
    <name evidence="15" type="ORF">IQ266_05155</name>
</gene>
<dbReference type="InterPro" id="IPR004358">
    <property type="entry name" value="Sig_transdc_His_kin-like_C"/>
</dbReference>
<dbReference type="RefSeq" id="WP_264323970.1">
    <property type="nucleotide sequence ID" value="NZ_JADEXQ010000012.1"/>
</dbReference>
<evidence type="ECO:0000256" key="10">
    <source>
        <dbReference type="SAM" id="Coils"/>
    </source>
</evidence>
<evidence type="ECO:0000259" key="12">
    <source>
        <dbReference type="PROSITE" id="PS50110"/>
    </source>
</evidence>
<dbReference type="InterPro" id="IPR036890">
    <property type="entry name" value="HATPase_C_sf"/>
</dbReference>
<dbReference type="EMBL" id="JADEXQ010000012">
    <property type="protein sequence ID" value="MBE9029149.1"/>
    <property type="molecule type" value="Genomic_DNA"/>
</dbReference>
<evidence type="ECO:0000259" key="11">
    <source>
        <dbReference type="PROSITE" id="PS50109"/>
    </source>
</evidence>
<dbReference type="SMART" id="SM00091">
    <property type="entry name" value="PAS"/>
    <property type="match status" value="2"/>
</dbReference>
<dbReference type="InterPro" id="IPR035965">
    <property type="entry name" value="PAS-like_dom_sf"/>
</dbReference>
<dbReference type="Gene3D" id="3.30.450.20">
    <property type="entry name" value="PAS domain"/>
    <property type="match status" value="2"/>
</dbReference>
<dbReference type="GO" id="GO:0000155">
    <property type="term" value="F:phosphorelay sensor kinase activity"/>
    <property type="evidence" value="ECO:0007669"/>
    <property type="project" value="InterPro"/>
</dbReference>
<dbReference type="PROSITE" id="PS50109">
    <property type="entry name" value="HIS_KIN"/>
    <property type="match status" value="1"/>
</dbReference>
<feature type="domain" description="PAS" evidence="13">
    <location>
        <begin position="137"/>
        <end position="182"/>
    </location>
</feature>
<dbReference type="EC" id="2.7.13.3" evidence="3"/>
<feature type="modified residue" description="4-aspartylphosphate" evidence="9">
    <location>
        <position position="63"/>
    </location>
</feature>
<dbReference type="GO" id="GO:0006355">
    <property type="term" value="P:regulation of DNA-templated transcription"/>
    <property type="evidence" value="ECO:0007669"/>
    <property type="project" value="InterPro"/>
</dbReference>
<evidence type="ECO:0000313" key="16">
    <source>
        <dbReference type="Proteomes" id="UP000625316"/>
    </source>
</evidence>
<comment type="similarity">
    <text evidence="2">In the N-terminal section; belongs to the phytochrome family.</text>
</comment>
<dbReference type="PANTHER" id="PTHR43047:SF63">
    <property type="entry name" value="HISTIDINE KINASE"/>
    <property type="match status" value="1"/>
</dbReference>
<evidence type="ECO:0000256" key="6">
    <source>
        <dbReference type="ARBA" id="ARBA00022777"/>
    </source>
</evidence>
<evidence type="ECO:0000256" key="5">
    <source>
        <dbReference type="ARBA" id="ARBA00022679"/>
    </source>
</evidence>
<dbReference type="PANTHER" id="PTHR43047">
    <property type="entry name" value="TWO-COMPONENT HISTIDINE PROTEIN KINASE"/>
    <property type="match status" value="1"/>
</dbReference>
<evidence type="ECO:0000313" key="15">
    <source>
        <dbReference type="EMBL" id="MBE9029149.1"/>
    </source>
</evidence>
<keyword evidence="6" id="KW-0418">Kinase</keyword>
<dbReference type="SMART" id="SM00448">
    <property type="entry name" value="REC"/>
    <property type="match status" value="2"/>
</dbReference>
<keyword evidence="10" id="KW-0175">Coiled coil</keyword>
<dbReference type="GO" id="GO:0009927">
    <property type="term" value="F:histidine phosphotransfer kinase activity"/>
    <property type="evidence" value="ECO:0007669"/>
    <property type="project" value="TreeGrafter"/>
</dbReference>
<dbReference type="Pfam" id="PF00989">
    <property type="entry name" value="PAS"/>
    <property type="match status" value="1"/>
</dbReference>
<dbReference type="CDD" id="cd16922">
    <property type="entry name" value="HATPase_EvgS-ArcB-TorS-like"/>
    <property type="match status" value="1"/>
</dbReference>
<dbReference type="Proteomes" id="UP000625316">
    <property type="component" value="Unassembled WGS sequence"/>
</dbReference>
<feature type="coiled-coil region" evidence="10">
    <location>
        <begin position="380"/>
        <end position="407"/>
    </location>
</feature>
<dbReference type="GO" id="GO:0005886">
    <property type="term" value="C:plasma membrane"/>
    <property type="evidence" value="ECO:0007669"/>
    <property type="project" value="TreeGrafter"/>
</dbReference>
<dbReference type="Gene3D" id="3.30.565.10">
    <property type="entry name" value="Histidine kinase-like ATPase, C-terminal domain"/>
    <property type="match status" value="1"/>
</dbReference>
<evidence type="ECO:0000256" key="4">
    <source>
        <dbReference type="ARBA" id="ARBA00022553"/>
    </source>
</evidence>
<evidence type="ECO:0000259" key="13">
    <source>
        <dbReference type="PROSITE" id="PS50112"/>
    </source>
</evidence>
<dbReference type="CDD" id="cd00130">
    <property type="entry name" value="PAS"/>
    <property type="match status" value="2"/>
</dbReference>
<comment type="catalytic activity">
    <reaction evidence="1">
        <text>ATP + protein L-histidine = ADP + protein N-phospho-L-histidine.</text>
        <dbReference type="EC" id="2.7.13.3"/>
    </reaction>
</comment>
<sequence>MNDAASSDQNIKVLLVEDDTIDRLAFSKYVQEESLPYDYVLASSLAEAQSILAQESFAVAILDHQLGDGTALELLQQVKQKNLAFVIATGSGDEATAARLMQEGAYDYLIKDPERNYLKVLPTTINQAIARKQSEAQIRRLTHAMRSIRDSIYMLDHDQKLTFINRSMSELCGITETAAIGQPIAILGQPALTRYIAQSPIHCEQSDDQEIELTITHTDGSIGAVSLSESYIQDGLAQVRVGVMRDITSRNKAELALRASEQRYITLASIAPVGIFRADTQGNCLYVNQRWCDISGLTPDAAVGLGWLRALHPDDREQYQRAWQQAMQENTGIFQLEYRFQAPPHSTKSETWVFGQAVQEKDLQGNNIGYVATVTDISERKRAEALLQSTNQELARATRLKDEFLANMSHELRTPLNAILGMTEGLQDQVFGIMNAKQQKALHTIDRSAIHLLELINDILDLAKIESGQVELDYAPTDITLLCQSSLTFVKQQAFKKHIQLQLSIQTDLPAIHMDERRIRQVLINLLNNAVKFTPEDGRVTLEVQMHPSTITDTSPTSPQISFKVIDTGIGIAPEQIDNLFQPFIQIDSALNRQYTGTGLGLSLVKRMVELHGGQVHLSSQIDHGSEFKITLPCPDFATRASLEKVDVPTFSPPMPLEQTGITQGPKILLAEDNEVNIITISSYLGASGYELVIAHDGQTAIEMIHSQQPDLVLMDVQMPGIDGLEAISRIRQDETLAELPIIVLTALAMDGDRERCLATGANAYLAKPVKLKQLAATIQQYLTKHPPESNPIAETITP</sequence>
<organism evidence="15 16">
    <name type="scientific">Romeriopsis navalis LEGE 11480</name>
    <dbReference type="NCBI Taxonomy" id="2777977"/>
    <lineage>
        <taxon>Bacteria</taxon>
        <taxon>Bacillati</taxon>
        <taxon>Cyanobacteriota</taxon>
        <taxon>Cyanophyceae</taxon>
        <taxon>Leptolyngbyales</taxon>
        <taxon>Leptolyngbyaceae</taxon>
        <taxon>Romeriopsis</taxon>
        <taxon>Romeriopsis navalis</taxon>
    </lineage>
</organism>
<name>A0A928Z243_9CYAN</name>
<feature type="domain" description="Response regulatory" evidence="12">
    <location>
        <begin position="12"/>
        <end position="126"/>
    </location>
</feature>
<dbReference type="SUPFAM" id="SSF55785">
    <property type="entry name" value="PYP-like sensor domain (PAS domain)"/>
    <property type="match status" value="2"/>
</dbReference>
<dbReference type="PROSITE" id="PS50113">
    <property type="entry name" value="PAC"/>
    <property type="match status" value="2"/>
</dbReference>
<evidence type="ECO:0000256" key="1">
    <source>
        <dbReference type="ARBA" id="ARBA00000085"/>
    </source>
</evidence>
<keyword evidence="5" id="KW-0808">Transferase</keyword>
<dbReference type="Gene3D" id="3.40.50.2300">
    <property type="match status" value="2"/>
</dbReference>
<feature type="domain" description="PAC" evidence="14">
    <location>
        <begin position="209"/>
        <end position="259"/>
    </location>
</feature>
<dbReference type="Pfam" id="PF00512">
    <property type="entry name" value="HisKA"/>
    <property type="match status" value="1"/>
</dbReference>
<dbReference type="InterPro" id="IPR036097">
    <property type="entry name" value="HisK_dim/P_sf"/>
</dbReference>
<feature type="domain" description="Histidine kinase" evidence="11">
    <location>
        <begin position="407"/>
        <end position="636"/>
    </location>
</feature>
<protein>
    <recommendedName>
        <fullName evidence="8">Circadian input-output histidine kinase CikA</fullName>
        <ecNumber evidence="3">2.7.13.3</ecNumber>
    </recommendedName>
</protein>
<keyword evidence="4 9" id="KW-0597">Phosphoprotein</keyword>
<dbReference type="SMART" id="SM00086">
    <property type="entry name" value="PAC"/>
    <property type="match status" value="2"/>
</dbReference>
<dbReference type="InterPro" id="IPR011006">
    <property type="entry name" value="CheY-like_superfamily"/>
</dbReference>
<feature type="modified residue" description="4-aspartylphosphate" evidence="9">
    <location>
        <position position="716"/>
    </location>
</feature>
<dbReference type="AlphaFoldDB" id="A0A928Z243"/>
<feature type="domain" description="PAC" evidence="14">
    <location>
        <begin position="334"/>
        <end position="389"/>
    </location>
</feature>
<dbReference type="SUPFAM" id="SSF47384">
    <property type="entry name" value="Homodimeric domain of signal transducing histidine kinase"/>
    <property type="match status" value="1"/>
</dbReference>
<dbReference type="SUPFAM" id="SSF52172">
    <property type="entry name" value="CheY-like"/>
    <property type="match status" value="2"/>
</dbReference>
<dbReference type="PRINTS" id="PR00344">
    <property type="entry name" value="BCTRLSENSOR"/>
</dbReference>
<proteinExistence type="inferred from homology"/>
<dbReference type="Pfam" id="PF00072">
    <property type="entry name" value="Response_reg"/>
    <property type="match status" value="2"/>
</dbReference>
<keyword evidence="16" id="KW-1185">Reference proteome</keyword>
<dbReference type="InterPro" id="IPR013656">
    <property type="entry name" value="PAS_4"/>
</dbReference>
<dbReference type="FunFam" id="3.30.565.10:FF:000010">
    <property type="entry name" value="Sensor histidine kinase RcsC"/>
    <property type="match status" value="1"/>
</dbReference>
<reference evidence="15" key="1">
    <citation type="submission" date="2020-10" db="EMBL/GenBank/DDBJ databases">
        <authorList>
            <person name="Castelo-Branco R."/>
            <person name="Eusebio N."/>
            <person name="Adriana R."/>
            <person name="Vieira A."/>
            <person name="Brugerolle De Fraissinette N."/>
            <person name="Rezende De Castro R."/>
            <person name="Schneider M.P."/>
            <person name="Vasconcelos V."/>
            <person name="Leao P.N."/>
        </authorList>
    </citation>
    <scope>NUCLEOTIDE SEQUENCE</scope>
    <source>
        <strain evidence="15">LEGE 11480</strain>
    </source>
</reference>
<dbReference type="Pfam" id="PF08448">
    <property type="entry name" value="PAS_4"/>
    <property type="match status" value="1"/>
</dbReference>
<dbReference type="InterPro" id="IPR013767">
    <property type="entry name" value="PAS_fold"/>
</dbReference>
<dbReference type="SUPFAM" id="SSF55874">
    <property type="entry name" value="ATPase domain of HSP90 chaperone/DNA topoisomerase II/histidine kinase"/>
    <property type="match status" value="1"/>
</dbReference>
<dbReference type="CDD" id="cd00082">
    <property type="entry name" value="HisKA"/>
    <property type="match status" value="1"/>
</dbReference>
<dbReference type="PROSITE" id="PS50112">
    <property type="entry name" value="PAS"/>
    <property type="match status" value="2"/>
</dbReference>
<feature type="domain" description="Response regulatory" evidence="12">
    <location>
        <begin position="667"/>
        <end position="783"/>
    </location>
</feature>
<dbReference type="Gene3D" id="1.10.287.130">
    <property type="match status" value="1"/>
</dbReference>
<dbReference type="CDD" id="cd00156">
    <property type="entry name" value="REC"/>
    <property type="match status" value="1"/>
</dbReference>
<dbReference type="FunFam" id="1.10.287.130:FF:000145">
    <property type="entry name" value="Sensory transduction histidine kinase"/>
    <property type="match status" value="1"/>
</dbReference>
<dbReference type="PROSITE" id="PS50110">
    <property type="entry name" value="RESPONSE_REGULATORY"/>
    <property type="match status" value="2"/>
</dbReference>
<dbReference type="SMART" id="SM00388">
    <property type="entry name" value="HisKA"/>
    <property type="match status" value="1"/>
</dbReference>
<accession>A0A928Z243</accession>
<evidence type="ECO:0000256" key="2">
    <source>
        <dbReference type="ARBA" id="ARBA00006402"/>
    </source>
</evidence>
<evidence type="ECO:0000256" key="8">
    <source>
        <dbReference type="ARBA" id="ARBA00074306"/>
    </source>
</evidence>
<dbReference type="InterPro" id="IPR000014">
    <property type="entry name" value="PAS"/>
</dbReference>
<dbReference type="InterPro" id="IPR000700">
    <property type="entry name" value="PAS-assoc_C"/>
</dbReference>
<dbReference type="NCBIfam" id="TIGR00229">
    <property type="entry name" value="sensory_box"/>
    <property type="match status" value="2"/>
</dbReference>
<dbReference type="SMART" id="SM00387">
    <property type="entry name" value="HATPase_c"/>
    <property type="match status" value="1"/>
</dbReference>
<keyword evidence="7" id="KW-0902">Two-component regulatory system</keyword>
<dbReference type="InterPro" id="IPR001610">
    <property type="entry name" value="PAC"/>
</dbReference>
<dbReference type="Pfam" id="PF02518">
    <property type="entry name" value="HATPase_c"/>
    <property type="match status" value="1"/>
</dbReference>
<evidence type="ECO:0000256" key="3">
    <source>
        <dbReference type="ARBA" id="ARBA00012438"/>
    </source>
</evidence>
<evidence type="ECO:0000259" key="14">
    <source>
        <dbReference type="PROSITE" id="PS50113"/>
    </source>
</evidence>
<feature type="domain" description="PAS" evidence="13">
    <location>
        <begin position="260"/>
        <end position="330"/>
    </location>
</feature>
<evidence type="ECO:0000256" key="7">
    <source>
        <dbReference type="ARBA" id="ARBA00023012"/>
    </source>
</evidence>
<dbReference type="InterPro" id="IPR005467">
    <property type="entry name" value="His_kinase_dom"/>
</dbReference>
<evidence type="ECO:0000256" key="9">
    <source>
        <dbReference type="PROSITE-ProRule" id="PRU00169"/>
    </source>
</evidence>
<dbReference type="InterPro" id="IPR001789">
    <property type="entry name" value="Sig_transdc_resp-reg_receiver"/>
</dbReference>
<dbReference type="InterPro" id="IPR003661">
    <property type="entry name" value="HisK_dim/P_dom"/>
</dbReference>